<accession>A0A0N4UTS9</accession>
<evidence type="ECO:0000313" key="2">
    <source>
        <dbReference type="Proteomes" id="UP000274131"/>
    </source>
</evidence>
<keyword evidence="2" id="KW-1185">Reference proteome</keyword>
<protein>
    <submittedName>
        <fullName evidence="3">Anoctamin</fullName>
    </submittedName>
</protein>
<dbReference type="WBParaSite" id="EVEC_0000074201-mRNA-1">
    <property type="protein sequence ID" value="EVEC_0000074201-mRNA-1"/>
    <property type="gene ID" value="EVEC_0000074201"/>
</dbReference>
<sequence length="94" mass="11114">LLNLALQIALRYLFSFGRQQVAVCKHEAEPEQEIDFDNEDQLTQNKLGEEARNILIRFGIIEIYLKIWNAGVEKTDVFFFTIYINRKPRTCNYD</sequence>
<dbReference type="AlphaFoldDB" id="A0A0N4UTS9"/>
<dbReference type="EMBL" id="UXUI01000892">
    <property type="protein sequence ID" value="VDD85351.1"/>
    <property type="molecule type" value="Genomic_DNA"/>
</dbReference>
<proteinExistence type="predicted"/>
<gene>
    <name evidence="1" type="ORF">EVEC_LOCUS494</name>
</gene>
<evidence type="ECO:0000313" key="3">
    <source>
        <dbReference type="WBParaSite" id="EVEC_0000074201-mRNA-1"/>
    </source>
</evidence>
<evidence type="ECO:0000313" key="1">
    <source>
        <dbReference type="EMBL" id="VDD85351.1"/>
    </source>
</evidence>
<dbReference type="Proteomes" id="UP000274131">
    <property type="component" value="Unassembled WGS sequence"/>
</dbReference>
<organism evidence="3">
    <name type="scientific">Enterobius vermicularis</name>
    <name type="common">Human pinworm</name>
    <dbReference type="NCBI Taxonomy" id="51028"/>
    <lineage>
        <taxon>Eukaryota</taxon>
        <taxon>Metazoa</taxon>
        <taxon>Ecdysozoa</taxon>
        <taxon>Nematoda</taxon>
        <taxon>Chromadorea</taxon>
        <taxon>Rhabditida</taxon>
        <taxon>Spirurina</taxon>
        <taxon>Oxyuridomorpha</taxon>
        <taxon>Oxyuroidea</taxon>
        <taxon>Oxyuridae</taxon>
        <taxon>Enterobius</taxon>
    </lineage>
</organism>
<reference evidence="1 2" key="2">
    <citation type="submission" date="2018-10" db="EMBL/GenBank/DDBJ databases">
        <authorList>
            <consortium name="Pathogen Informatics"/>
        </authorList>
    </citation>
    <scope>NUCLEOTIDE SEQUENCE [LARGE SCALE GENOMIC DNA]</scope>
</reference>
<name>A0A0N4UTS9_ENTVE</name>
<reference evidence="3" key="1">
    <citation type="submission" date="2017-02" db="UniProtKB">
        <authorList>
            <consortium name="WormBaseParasite"/>
        </authorList>
    </citation>
    <scope>IDENTIFICATION</scope>
</reference>